<evidence type="ECO:0000256" key="5">
    <source>
        <dbReference type="PROSITE-ProRule" id="PRU00042"/>
    </source>
</evidence>
<keyword evidence="2" id="KW-0677">Repeat</keyword>
<dbReference type="AlphaFoldDB" id="A0AAN9ATU4"/>
<evidence type="ECO:0000256" key="3">
    <source>
        <dbReference type="ARBA" id="ARBA00022771"/>
    </source>
</evidence>
<evidence type="ECO:0000256" key="6">
    <source>
        <dbReference type="SAM" id="MobiDB-lite"/>
    </source>
</evidence>
<keyword evidence="3 5" id="KW-0863">Zinc-finger</keyword>
<feature type="region of interest" description="Disordered" evidence="6">
    <location>
        <begin position="32"/>
        <end position="51"/>
    </location>
</feature>
<feature type="domain" description="C2H2-type" evidence="7">
    <location>
        <begin position="7"/>
        <end position="37"/>
    </location>
</feature>
<dbReference type="Gene3D" id="3.30.160.60">
    <property type="entry name" value="Classic Zinc Finger"/>
    <property type="match status" value="1"/>
</dbReference>
<comment type="caution">
    <text evidence="8">The sequence shown here is derived from an EMBL/GenBank/DDBJ whole genome shotgun (WGS) entry which is preliminary data.</text>
</comment>
<proteinExistence type="predicted"/>
<reference evidence="8 9" key="1">
    <citation type="submission" date="2024-02" db="EMBL/GenBank/DDBJ databases">
        <title>Chromosome-scale genome assembly of the rough periwinkle Littorina saxatilis.</title>
        <authorList>
            <person name="De Jode A."/>
            <person name="Faria R."/>
            <person name="Formenti G."/>
            <person name="Sims Y."/>
            <person name="Smith T.P."/>
            <person name="Tracey A."/>
            <person name="Wood J.M.D."/>
            <person name="Zagrodzka Z.B."/>
            <person name="Johannesson K."/>
            <person name="Butlin R.K."/>
            <person name="Leder E.H."/>
        </authorList>
    </citation>
    <scope>NUCLEOTIDE SEQUENCE [LARGE SCALE GENOMIC DNA]</scope>
    <source>
        <strain evidence="8">Snail1</strain>
        <tissue evidence="8">Muscle</tissue>
    </source>
</reference>
<evidence type="ECO:0000256" key="2">
    <source>
        <dbReference type="ARBA" id="ARBA00022737"/>
    </source>
</evidence>
<organism evidence="8 9">
    <name type="scientific">Littorina saxatilis</name>
    <dbReference type="NCBI Taxonomy" id="31220"/>
    <lineage>
        <taxon>Eukaryota</taxon>
        <taxon>Metazoa</taxon>
        <taxon>Spiralia</taxon>
        <taxon>Lophotrochozoa</taxon>
        <taxon>Mollusca</taxon>
        <taxon>Gastropoda</taxon>
        <taxon>Caenogastropoda</taxon>
        <taxon>Littorinimorpha</taxon>
        <taxon>Littorinoidea</taxon>
        <taxon>Littorinidae</taxon>
        <taxon>Littorina</taxon>
    </lineage>
</organism>
<evidence type="ECO:0000313" key="9">
    <source>
        <dbReference type="Proteomes" id="UP001374579"/>
    </source>
</evidence>
<gene>
    <name evidence="8" type="ORF">V1264_008733</name>
</gene>
<dbReference type="PROSITE" id="PS50157">
    <property type="entry name" value="ZINC_FINGER_C2H2_2"/>
    <property type="match status" value="1"/>
</dbReference>
<dbReference type="GO" id="GO:0008270">
    <property type="term" value="F:zinc ion binding"/>
    <property type="evidence" value="ECO:0007669"/>
    <property type="project" value="UniProtKB-KW"/>
</dbReference>
<evidence type="ECO:0000259" key="7">
    <source>
        <dbReference type="PROSITE" id="PS50157"/>
    </source>
</evidence>
<dbReference type="InterPro" id="IPR013087">
    <property type="entry name" value="Znf_C2H2_type"/>
</dbReference>
<dbReference type="PANTHER" id="PTHR23057:SF0">
    <property type="entry name" value="JUXTAPOSED WITH ANOTHER ZINC FINGER PROTEIN 1"/>
    <property type="match status" value="1"/>
</dbReference>
<sequence length="125" mass="14220">MAVFLVNNCTFQGCGLTFTTLSDLIQHIEDTHIDTDPRSVERQEEGKPPSLPLSYVLRYYTDAAKREQLEIQKKQRIRAHSPAVSLPESTPTESEADEEEMKSDNDDSDDSWTTQEDFPSDVILK</sequence>
<name>A0AAN9ATU4_9CAEN</name>
<accession>A0AAN9ATU4</accession>
<dbReference type="PROSITE" id="PS00028">
    <property type="entry name" value="ZINC_FINGER_C2H2_1"/>
    <property type="match status" value="1"/>
</dbReference>
<dbReference type="EMBL" id="JBAMIC010000021">
    <property type="protein sequence ID" value="KAK7093082.1"/>
    <property type="molecule type" value="Genomic_DNA"/>
</dbReference>
<dbReference type="PANTHER" id="PTHR23057">
    <property type="entry name" value="JUXTAPOSED WITH ANOTHER ZINC FINGER PROTEIN 1"/>
    <property type="match status" value="1"/>
</dbReference>
<keyword evidence="4" id="KW-0862">Zinc</keyword>
<protein>
    <recommendedName>
        <fullName evidence="7">C2H2-type domain-containing protein</fullName>
    </recommendedName>
</protein>
<evidence type="ECO:0000256" key="1">
    <source>
        <dbReference type="ARBA" id="ARBA00022723"/>
    </source>
</evidence>
<feature type="region of interest" description="Disordered" evidence="6">
    <location>
        <begin position="73"/>
        <end position="125"/>
    </location>
</feature>
<dbReference type="Proteomes" id="UP001374579">
    <property type="component" value="Unassembled WGS sequence"/>
</dbReference>
<dbReference type="GO" id="GO:0005634">
    <property type="term" value="C:nucleus"/>
    <property type="evidence" value="ECO:0007669"/>
    <property type="project" value="TreeGrafter"/>
</dbReference>
<keyword evidence="9" id="KW-1185">Reference proteome</keyword>
<feature type="compositionally biased region" description="Acidic residues" evidence="6">
    <location>
        <begin position="94"/>
        <end position="110"/>
    </location>
</feature>
<feature type="compositionally biased region" description="Basic and acidic residues" evidence="6">
    <location>
        <begin position="32"/>
        <end position="47"/>
    </location>
</feature>
<dbReference type="InterPro" id="IPR036236">
    <property type="entry name" value="Znf_C2H2_sf"/>
</dbReference>
<evidence type="ECO:0000313" key="8">
    <source>
        <dbReference type="EMBL" id="KAK7093082.1"/>
    </source>
</evidence>
<evidence type="ECO:0000256" key="4">
    <source>
        <dbReference type="ARBA" id="ARBA00022833"/>
    </source>
</evidence>
<dbReference type="InterPro" id="IPR051580">
    <property type="entry name" value="ZnF-Chromatin_assoc"/>
</dbReference>
<keyword evidence="1" id="KW-0479">Metal-binding</keyword>
<dbReference type="SUPFAM" id="SSF57667">
    <property type="entry name" value="beta-beta-alpha zinc fingers"/>
    <property type="match status" value="1"/>
</dbReference>